<keyword evidence="2" id="KW-0520">NAD</keyword>
<feature type="domain" description="6-phosphogluconate dehydrogenase NADP-binding" evidence="4">
    <location>
        <begin position="2"/>
        <end position="153"/>
    </location>
</feature>
<keyword evidence="1 6" id="KW-0560">Oxidoreductase</keyword>
<dbReference type="SUPFAM" id="SSF51735">
    <property type="entry name" value="NAD(P)-binding Rossmann-fold domains"/>
    <property type="match status" value="1"/>
</dbReference>
<dbReference type="Gene3D" id="1.10.1040.10">
    <property type="entry name" value="N-(1-d-carboxylethyl)-l-norvaline Dehydrogenase, domain 2"/>
    <property type="match status" value="1"/>
</dbReference>
<evidence type="ECO:0000259" key="5">
    <source>
        <dbReference type="Pfam" id="PF14833"/>
    </source>
</evidence>
<sequence>MRVAVVGIGVLGRAVAARLQRAGHTVVAYNRTSGKAEALRPLGVVVADSPALALREADCTLLFLTDAPAIRSVLFREDTRPALAGRTVIQMGTIGPDESRAVAETVLAEGGDYLEAPVLGSVAEAQAGNLLVMVGGSRDQMRRWEPLLQTLSNEPRFVGSIGQAASLKLALNHLIAAETAAFSLSLALIQRSQVPVDLFMSILKDSALFAPTFDKKLPRLQARRYDDPNFSTRHLLKDVDLFVAAAREHGLRTSSLDGVRQILVDAIAHGSGDVDYSVLYEEVLRGAQR</sequence>
<protein>
    <submittedName>
        <fullName evidence="6">3-hydroxyacid dehydrogenase</fullName>
        <ecNumber evidence="6">1.1.1.-</ecNumber>
    </submittedName>
</protein>
<dbReference type="InterPro" id="IPR036291">
    <property type="entry name" value="NAD(P)-bd_dom_sf"/>
</dbReference>
<dbReference type="OrthoDB" id="9786703at2"/>
<accession>A0A0K2GK06</accession>
<dbReference type="InterPro" id="IPR029154">
    <property type="entry name" value="HIBADH-like_NADP-bd"/>
</dbReference>
<dbReference type="EMBL" id="CP011801">
    <property type="protein sequence ID" value="ALA61189.1"/>
    <property type="molecule type" value="Genomic_DNA"/>
</dbReference>
<dbReference type="InterPro" id="IPR013328">
    <property type="entry name" value="6PGD_dom2"/>
</dbReference>
<evidence type="ECO:0000256" key="2">
    <source>
        <dbReference type="ARBA" id="ARBA00023027"/>
    </source>
</evidence>
<dbReference type="KEGG" id="nmv:NITMOv2_4821"/>
<feature type="domain" description="3-hydroxyisobutyrate dehydrogenase-like NAD-binding" evidence="5">
    <location>
        <begin position="162"/>
        <end position="280"/>
    </location>
</feature>
<dbReference type="Proteomes" id="UP000069205">
    <property type="component" value="Chromosome"/>
</dbReference>
<dbReference type="EC" id="1.1.1.-" evidence="6"/>
<dbReference type="PATRIC" id="fig|42253.5.peg.4754"/>
<name>A0A0K2GK06_NITMO</name>
<proteinExistence type="predicted"/>
<feature type="active site" evidence="3">
    <location>
        <position position="168"/>
    </location>
</feature>
<evidence type="ECO:0000256" key="3">
    <source>
        <dbReference type="PIRSR" id="PIRSR000103-1"/>
    </source>
</evidence>
<dbReference type="InterPro" id="IPR006115">
    <property type="entry name" value="6PGDH_NADP-bd"/>
</dbReference>
<evidence type="ECO:0000313" key="7">
    <source>
        <dbReference type="Proteomes" id="UP000069205"/>
    </source>
</evidence>
<evidence type="ECO:0000259" key="4">
    <source>
        <dbReference type="Pfam" id="PF03446"/>
    </source>
</evidence>
<reference evidence="6 7" key="1">
    <citation type="journal article" date="2015" name="Proc. Natl. Acad. Sci. U.S.A.">
        <title>Expanded metabolic versatility of ubiquitous nitrite-oxidizing bacteria from the genus Nitrospira.</title>
        <authorList>
            <person name="Koch H."/>
            <person name="Lucker S."/>
            <person name="Albertsen M."/>
            <person name="Kitzinger K."/>
            <person name="Herbold C."/>
            <person name="Spieck E."/>
            <person name="Nielsen P.H."/>
            <person name="Wagner M."/>
            <person name="Daims H."/>
        </authorList>
    </citation>
    <scope>NUCLEOTIDE SEQUENCE [LARGE SCALE GENOMIC DNA]</scope>
    <source>
        <strain evidence="6 7">NSP M-1</strain>
    </source>
</reference>
<dbReference type="PIRSF" id="PIRSF000103">
    <property type="entry name" value="HIBADH"/>
    <property type="match status" value="1"/>
</dbReference>
<dbReference type="GO" id="GO:0051287">
    <property type="term" value="F:NAD binding"/>
    <property type="evidence" value="ECO:0007669"/>
    <property type="project" value="InterPro"/>
</dbReference>
<dbReference type="Gene3D" id="3.40.50.720">
    <property type="entry name" value="NAD(P)-binding Rossmann-like Domain"/>
    <property type="match status" value="1"/>
</dbReference>
<dbReference type="InterPro" id="IPR051265">
    <property type="entry name" value="HIBADH-related_NP60_sf"/>
</dbReference>
<dbReference type="InterPro" id="IPR015815">
    <property type="entry name" value="HIBADH-related"/>
</dbReference>
<dbReference type="GO" id="GO:0050661">
    <property type="term" value="F:NADP binding"/>
    <property type="evidence" value="ECO:0007669"/>
    <property type="project" value="InterPro"/>
</dbReference>
<dbReference type="RefSeq" id="WP_053381885.1">
    <property type="nucleotide sequence ID" value="NZ_CP011801.1"/>
</dbReference>
<gene>
    <name evidence="6" type="ORF">NITMOv2_4821</name>
</gene>
<evidence type="ECO:0000256" key="1">
    <source>
        <dbReference type="ARBA" id="ARBA00023002"/>
    </source>
</evidence>
<dbReference type="SUPFAM" id="SSF48179">
    <property type="entry name" value="6-phosphogluconate dehydrogenase C-terminal domain-like"/>
    <property type="match status" value="1"/>
</dbReference>
<dbReference type="AlphaFoldDB" id="A0A0K2GK06"/>
<dbReference type="PANTHER" id="PTHR43580">
    <property type="entry name" value="OXIDOREDUCTASE GLYR1-RELATED"/>
    <property type="match status" value="1"/>
</dbReference>
<dbReference type="STRING" id="42253.NITMOv2_4821"/>
<keyword evidence="7" id="KW-1185">Reference proteome</keyword>
<organism evidence="6 7">
    <name type="scientific">Nitrospira moscoviensis</name>
    <dbReference type="NCBI Taxonomy" id="42253"/>
    <lineage>
        <taxon>Bacteria</taxon>
        <taxon>Pseudomonadati</taxon>
        <taxon>Nitrospirota</taxon>
        <taxon>Nitrospiria</taxon>
        <taxon>Nitrospirales</taxon>
        <taxon>Nitrospiraceae</taxon>
        <taxon>Nitrospira</taxon>
    </lineage>
</organism>
<dbReference type="Pfam" id="PF03446">
    <property type="entry name" value="NAD_binding_2"/>
    <property type="match status" value="1"/>
</dbReference>
<dbReference type="GO" id="GO:0016491">
    <property type="term" value="F:oxidoreductase activity"/>
    <property type="evidence" value="ECO:0007669"/>
    <property type="project" value="UniProtKB-KW"/>
</dbReference>
<evidence type="ECO:0000313" key="6">
    <source>
        <dbReference type="EMBL" id="ALA61189.1"/>
    </source>
</evidence>
<dbReference type="Pfam" id="PF14833">
    <property type="entry name" value="NAD_binding_11"/>
    <property type="match status" value="1"/>
</dbReference>
<dbReference type="PANTHER" id="PTHR43580:SF9">
    <property type="entry name" value="GLYOXYLATE_SUCCINIC SEMIALDEHYDE REDUCTASE 1"/>
    <property type="match status" value="1"/>
</dbReference>
<dbReference type="InterPro" id="IPR008927">
    <property type="entry name" value="6-PGluconate_DH-like_C_sf"/>
</dbReference>